<name>A0A409WS73_9AGAR</name>
<dbReference type="SUPFAM" id="SSF47874">
    <property type="entry name" value="Annexin"/>
    <property type="match status" value="1"/>
</dbReference>
<dbReference type="EMBL" id="NHTK01005288">
    <property type="protein sequence ID" value="PPQ81358.1"/>
    <property type="molecule type" value="Genomic_DNA"/>
</dbReference>
<organism evidence="4 5">
    <name type="scientific">Panaeolus cyanescens</name>
    <dbReference type="NCBI Taxonomy" id="181874"/>
    <lineage>
        <taxon>Eukaryota</taxon>
        <taxon>Fungi</taxon>
        <taxon>Dikarya</taxon>
        <taxon>Basidiomycota</taxon>
        <taxon>Agaricomycotina</taxon>
        <taxon>Agaricomycetes</taxon>
        <taxon>Agaricomycetidae</taxon>
        <taxon>Agaricales</taxon>
        <taxon>Agaricineae</taxon>
        <taxon>Galeropsidaceae</taxon>
        <taxon>Panaeolus</taxon>
    </lineage>
</organism>
<dbReference type="InterPro" id="IPR018502">
    <property type="entry name" value="Annexin_repeat"/>
</dbReference>
<dbReference type="OrthoDB" id="37886at2759"/>
<dbReference type="AlphaFoldDB" id="A0A409WS73"/>
<comment type="caution">
    <text evidence="4">The sequence shown here is derived from an EMBL/GenBank/DDBJ whole genome shotgun (WGS) entry which is preliminary data.</text>
</comment>
<dbReference type="SMART" id="SM00335">
    <property type="entry name" value="ANX"/>
    <property type="match status" value="3"/>
</dbReference>
<evidence type="ECO:0000256" key="3">
    <source>
        <dbReference type="ARBA" id="ARBA00023216"/>
    </source>
</evidence>
<reference evidence="4 5" key="1">
    <citation type="journal article" date="2018" name="Evol. Lett.">
        <title>Horizontal gene cluster transfer increased hallucinogenic mushroom diversity.</title>
        <authorList>
            <person name="Reynolds H.T."/>
            <person name="Vijayakumar V."/>
            <person name="Gluck-Thaler E."/>
            <person name="Korotkin H.B."/>
            <person name="Matheny P.B."/>
            <person name="Slot J.C."/>
        </authorList>
    </citation>
    <scope>NUCLEOTIDE SEQUENCE [LARGE SCALE GENOMIC DNA]</scope>
    <source>
        <strain evidence="4 5">2629</strain>
    </source>
</reference>
<keyword evidence="2" id="KW-0677">Repeat</keyword>
<dbReference type="GO" id="GO:0005544">
    <property type="term" value="F:calcium-dependent phospholipid binding"/>
    <property type="evidence" value="ECO:0007669"/>
    <property type="project" value="InterPro"/>
</dbReference>
<dbReference type="GO" id="GO:0001786">
    <property type="term" value="F:phosphatidylserine binding"/>
    <property type="evidence" value="ECO:0007669"/>
    <property type="project" value="TreeGrafter"/>
</dbReference>
<dbReference type="GO" id="GO:0005634">
    <property type="term" value="C:nucleus"/>
    <property type="evidence" value="ECO:0007669"/>
    <property type="project" value="TreeGrafter"/>
</dbReference>
<dbReference type="PRINTS" id="PR00196">
    <property type="entry name" value="ANNEXIN"/>
</dbReference>
<dbReference type="GO" id="GO:0005886">
    <property type="term" value="C:plasma membrane"/>
    <property type="evidence" value="ECO:0007669"/>
    <property type="project" value="TreeGrafter"/>
</dbReference>
<dbReference type="PANTHER" id="PTHR10502">
    <property type="entry name" value="ANNEXIN"/>
    <property type="match status" value="1"/>
</dbReference>
<dbReference type="PROSITE" id="PS51897">
    <property type="entry name" value="ANNEXIN_2"/>
    <property type="match status" value="3"/>
</dbReference>
<dbReference type="Pfam" id="PF00191">
    <property type="entry name" value="Annexin"/>
    <property type="match status" value="3"/>
</dbReference>
<dbReference type="GO" id="GO:0005509">
    <property type="term" value="F:calcium ion binding"/>
    <property type="evidence" value="ECO:0007669"/>
    <property type="project" value="InterPro"/>
</dbReference>
<gene>
    <name evidence="4" type="ORF">CVT24_001147</name>
</gene>
<dbReference type="STRING" id="181874.A0A409WS73"/>
<feature type="non-terminal residue" evidence="4">
    <location>
        <position position="1"/>
    </location>
</feature>
<sequence length="387" mass="42959">GAYPPYGNPAFPLAVPPIAPLAPGPALGHQRTPSAQHDPLVYLGTNIPDPFRSAASHGETKVPGYDPEETFRKLNRLVSSAEVKEDEISLLLLPLSVFEMDALNDHCTARTGISLADTIDRIPAGTDWKFALRGLTLGPLGFDVDLARRALQGLGTNEMMLVELILGRQGPDVRWLKAGYKARYGKDLVDAVKSDLSGKLERIFVMALNTQKPLDDPYGQVDQRKVLEDVETLATAAKKKDEIAFAEVLINRSDTHIRAVITMYSQRYKSLSKVIKKTFSGTIETALLYILHGVKAKRDGQGIWRDAKLLEKAMAGFGTKDTQLIYRIIRAYWNPARMEAIKDSYQRRYNKPLVNRVKGETSGAYQKLLIAMLQRSQKTDMPNAAPK</sequence>
<keyword evidence="3" id="KW-0041">Annexin</keyword>
<proteinExistence type="inferred from homology"/>
<dbReference type="GO" id="GO:0012506">
    <property type="term" value="C:vesicle membrane"/>
    <property type="evidence" value="ECO:0007669"/>
    <property type="project" value="TreeGrafter"/>
</dbReference>
<evidence type="ECO:0000313" key="5">
    <source>
        <dbReference type="Proteomes" id="UP000284842"/>
    </source>
</evidence>
<comment type="similarity">
    <text evidence="1">Belongs to the annexin family.</text>
</comment>
<dbReference type="GO" id="GO:0005737">
    <property type="term" value="C:cytoplasm"/>
    <property type="evidence" value="ECO:0007669"/>
    <property type="project" value="TreeGrafter"/>
</dbReference>
<dbReference type="Proteomes" id="UP000284842">
    <property type="component" value="Unassembled WGS sequence"/>
</dbReference>
<dbReference type="PANTHER" id="PTHR10502:SF102">
    <property type="entry name" value="ANNEXIN B11"/>
    <property type="match status" value="1"/>
</dbReference>
<dbReference type="InterPro" id="IPR001464">
    <property type="entry name" value="Annexin"/>
</dbReference>
<protein>
    <recommendedName>
        <fullName evidence="6">Annexin</fullName>
    </recommendedName>
</protein>
<evidence type="ECO:0008006" key="6">
    <source>
        <dbReference type="Google" id="ProtNLM"/>
    </source>
</evidence>
<evidence type="ECO:0000256" key="2">
    <source>
        <dbReference type="ARBA" id="ARBA00022737"/>
    </source>
</evidence>
<dbReference type="InterPro" id="IPR037104">
    <property type="entry name" value="Annexin_sf"/>
</dbReference>
<dbReference type="Gene3D" id="1.10.220.10">
    <property type="entry name" value="Annexin"/>
    <property type="match status" value="3"/>
</dbReference>
<keyword evidence="5" id="KW-1185">Reference proteome</keyword>
<accession>A0A409WS73</accession>
<evidence type="ECO:0000256" key="1">
    <source>
        <dbReference type="ARBA" id="ARBA00007831"/>
    </source>
</evidence>
<evidence type="ECO:0000313" key="4">
    <source>
        <dbReference type="EMBL" id="PPQ81358.1"/>
    </source>
</evidence>
<dbReference type="InParanoid" id="A0A409WS73"/>